<feature type="compositionally biased region" description="Basic residues" evidence="1">
    <location>
        <begin position="1"/>
        <end position="11"/>
    </location>
</feature>
<feature type="compositionally biased region" description="Basic and acidic residues" evidence="1">
    <location>
        <begin position="12"/>
        <end position="21"/>
    </location>
</feature>
<organism evidence="2">
    <name type="scientific">viral metagenome</name>
    <dbReference type="NCBI Taxonomy" id="1070528"/>
    <lineage>
        <taxon>unclassified sequences</taxon>
        <taxon>metagenomes</taxon>
        <taxon>organismal metagenomes</taxon>
    </lineage>
</organism>
<feature type="compositionally biased region" description="Polar residues" evidence="1">
    <location>
        <begin position="38"/>
        <end position="51"/>
    </location>
</feature>
<sequence length="51" mass="5627">MATKNKKKAGKWPKDNHEIGRAGKQFDGGKFGPKRGSNKSWVDSLSLPKSK</sequence>
<gene>
    <name evidence="2" type="ORF">MM415A02415_0002</name>
</gene>
<accession>A0A6M3JTL3</accession>
<evidence type="ECO:0000313" key="2">
    <source>
        <dbReference type="EMBL" id="QJA73290.1"/>
    </source>
</evidence>
<dbReference type="EMBL" id="MT142016">
    <property type="protein sequence ID" value="QJA73290.1"/>
    <property type="molecule type" value="Genomic_DNA"/>
</dbReference>
<name>A0A6M3JTL3_9ZZZZ</name>
<reference evidence="2" key="1">
    <citation type="submission" date="2020-03" db="EMBL/GenBank/DDBJ databases">
        <title>The deep terrestrial virosphere.</title>
        <authorList>
            <person name="Holmfeldt K."/>
            <person name="Nilsson E."/>
            <person name="Simone D."/>
            <person name="Lopez-Fernandez M."/>
            <person name="Wu X."/>
            <person name="de Brujin I."/>
            <person name="Lundin D."/>
            <person name="Andersson A."/>
            <person name="Bertilsson S."/>
            <person name="Dopson M."/>
        </authorList>
    </citation>
    <scope>NUCLEOTIDE SEQUENCE</scope>
    <source>
        <strain evidence="2">MM415A02415</strain>
    </source>
</reference>
<feature type="region of interest" description="Disordered" evidence="1">
    <location>
        <begin position="1"/>
        <end position="51"/>
    </location>
</feature>
<evidence type="ECO:0000256" key="1">
    <source>
        <dbReference type="SAM" id="MobiDB-lite"/>
    </source>
</evidence>
<dbReference type="AlphaFoldDB" id="A0A6M3JTL3"/>
<protein>
    <submittedName>
        <fullName evidence="2">Uncharacterized protein</fullName>
    </submittedName>
</protein>
<proteinExistence type="predicted"/>